<dbReference type="InterPro" id="IPR036116">
    <property type="entry name" value="FN3_sf"/>
</dbReference>
<dbReference type="Pfam" id="PF00041">
    <property type="entry name" value="fn3"/>
    <property type="match status" value="1"/>
</dbReference>
<name>A0A8S1A091_ARCPL</name>
<dbReference type="CDD" id="cd00063">
    <property type="entry name" value="FN3"/>
    <property type="match status" value="1"/>
</dbReference>
<reference evidence="2 3" key="1">
    <citation type="submission" date="2020-04" db="EMBL/GenBank/DDBJ databases">
        <authorList>
            <person name="Wallbank WR R."/>
            <person name="Pardo Diaz C."/>
            <person name="Kozak K."/>
            <person name="Martin S."/>
            <person name="Jiggins C."/>
            <person name="Moest M."/>
            <person name="Warren A I."/>
            <person name="Byers J.R.P. K."/>
            <person name="Montejo-Kovacevich G."/>
            <person name="Yen C E."/>
        </authorList>
    </citation>
    <scope>NUCLEOTIDE SEQUENCE [LARGE SCALE GENOMIC DNA]</scope>
</reference>
<accession>A0A8S1A091</accession>
<dbReference type="Proteomes" id="UP000494256">
    <property type="component" value="Unassembled WGS sequence"/>
</dbReference>
<sequence length="144" mass="16294">MCHGMTINKSSTLSSPKRLFIEINDEPPSFDVFWPKVENADFEDPVIGYKVKVIEVKKVKRIINKFNSNNNTITPIEVEEYPKLNVQKAPDGLLTELTAPASDKPQVRFENLKLGVLYEITVIAFTKKLEGPPSSPIRLRVHDS</sequence>
<gene>
    <name evidence="2" type="ORF">APLA_LOCUS7953</name>
</gene>
<evidence type="ECO:0000313" key="3">
    <source>
        <dbReference type="Proteomes" id="UP000494256"/>
    </source>
</evidence>
<dbReference type="InterPro" id="IPR013783">
    <property type="entry name" value="Ig-like_fold"/>
</dbReference>
<proteinExistence type="predicted"/>
<feature type="domain" description="Fibronectin type-III" evidence="1">
    <location>
        <begin position="15"/>
        <end position="138"/>
    </location>
</feature>
<evidence type="ECO:0000259" key="1">
    <source>
        <dbReference type="Pfam" id="PF00041"/>
    </source>
</evidence>
<dbReference type="SUPFAM" id="SSF49265">
    <property type="entry name" value="Fibronectin type III"/>
    <property type="match status" value="1"/>
</dbReference>
<evidence type="ECO:0000313" key="2">
    <source>
        <dbReference type="EMBL" id="CAB3237924.1"/>
    </source>
</evidence>
<organism evidence="2 3">
    <name type="scientific">Arctia plantaginis</name>
    <name type="common">Wood tiger moth</name>
    <name type="synonym">Phalaena plantaginis</name>
    <dbReference type="NCBI Taxonomy" id="874455"/>
    <lineage>
        <taxon>Eukaryota</taxon>
        <taxon>Metazoa</taxon>
        <taxon>Ecdysozoa</taxon>
        <taxon>Arthropoda</taxon>
        <taxon>Hexapoda</taxon>
        <taxon>Insecta</taxon>
        <taxon>Pterygota</taxon>
        <taxon>Neoptera</taxon>
        <taxon>Endopterygota</taxon>
        <taxon>Lepidoptera</taxon>
        <taxon>Glossata</taxon>
        <taxon>Ditrysia</taxon>
        <taxon>Noctuoidea</taxon>
        <taxon>Erebidae</taxon>
        <taxon>Arctiinae</taxon>
        <taxon>Arctia</taxon>
    </lineage>
</organism>
<dbReference type="AlphaFoldDB" id="A0A8S1A091"/>
<dbReference type="EMBL" id="CADEBD010000304">
    <property type="protein sequence ID" value="CAB3237924.1"/>
    <property type="molecule type" value="Genomic_DNA"/>
</dbReference>
<protein>
    <recommendedName>
        <fullName evidence="1">Fibronectin type-III domain-containing protein</fullName>
    </recommendedName>
</protein>
<dbReference type="OrthoDB" id="7465547at2759"/>
<comment type="caution">
    <text evidence="2">The sequence shown here is derived from an EMBL/GenBank/DDBJ whole genome shotgun (WGS) entry which is preliminary data.</text>
</comment>
<dbReference type="Gene3D" id="2.60.40.10">
    <property type="entry name" value="Immunoglobulins"/>
    <property type="match status" value="1"/>
</dbReference>
<dbReference type="InterPro" id="IPR003961">
    <property type="entry name" value="FN3_dom"/>
</dbReference>